<comment type="caution">
    <text evidence="2">The sequence shown here is derived from an EMBL/GenBank/DDBJ whole genome shotgun (WGS) entry which is preliminary data.</text>
</comment>
<dbReference type="GO" id="GO:0019836">
    <property type="term" value="P:symbiont-mediated hemolysis of host erythrocyte"/>
    <property type="evidence" value="ECO:0007669"/>
    <property type="project" value="InterPro"/>
</dbReference>
<proteinExistence type="inferred from homology"/>
<evidence type="ECO:0000313" key="2">
    <source>
        <dbReference type="EMBL" id="KAA8641345.1"/>
    </source>
</evidence>
<dbReference type="Proteomes" id="UP000324241">
    <property type="component" value="Unassembled WGS sequence"/>
</dbReference>
<dbReference type="InterPro" id="IPR009413">
    <property type="entry name" value="Aegerolysin-typ"/>
</dbReference>
<evidence type="ECO:0000256" key="1">
    <source>
        <dbReference type="ARBA" id="ARBA00010795"/>
    </source>
</evidence>
<dbReference type="AlphaFoldDB" id="A0A5M9M2Y8"/>
<protein>
    <submittedName>
        <fullName evidence="2">Uncharacterized protein</fullName>
    </submittedName>
</protein>
<dbReference type="EMBL" id="QUQM01000011">
    <property type="protein sequence ID" value="KAA8641345.1"/>
    <property type="molecule type" value="Genomic_DNA"/>
</dbReference>
<dbReference type="Gene3D" id="2.60.270.50">
    <property type="match status" value="1"/>
</dbReference>
<name>A0A5M9M2Y8_9EURO</name>
<accession>A0A5M9M2Y8</accession>
<dbReference type="GeneID" id="54324715"/>
<comment type="similarity">
    <text evidence="1">Belongs to the aegerolysin family.</text>
</comment>
<dbReference type="VEuPathDB" id="FungiDB:EYZ11_002421"/>
<evidence type="ECO:0000313" key="3">
    <source>
        <dbReference type="Proteomes" id="UP000324241"/>
    </source>
</evidence>
<dbReference type="OrthoDB" id="2727348at2759"/>
<reference evidence="2 3" key="1">
    <citation type="submission" date="2019-08" db="EMBL/GenBank/DDBJ databases">
        <title>The genome sequence of a newly discovered highly antifungal drug resistant Aspergillus species, Aspergillus tanneri NIH 1004.</title>
        <authorList>
            <person name="Mounaud S."/>
            <person name="Singh I."/>
            <person name="Joardar V."/>
            <person name="Pakala S."/>
            <person name="Pakala S."/>
            <person name="Venepally P."/>
            <person name="Chung J.K."/>
            <person name="Losada L."/>
            <person name="Nierman W.C."/>
        </authorList>
    </citation>
    <scope>NUCLEOTIDE SEQUENCE [LARGE SCALE GENOMIC DNA]</scope>
    <source>
        <strain evidence="2 3">NIH1004</strain>
    </source>
</reference>
<gene>
    <name evidence="2" type="ORF">ATNIH1004_002013</name>
</gene>
<sequence length="115" mass="12460">MGSGASTQGNGENPEIVAEAQWVVIRVKNKIRNQPISVKNAKLKWGKFYDGNDQDNEVPASDINKLDIQPNKTGNIAAAGRAHAASEEDDYGVTVKAWNRKNGALGHVDVIVSKY</sequence>
<organism evidence="2 3">
    <name type="scientific">Aspergillus tanneri</name>
    <dbReference type="NCBI Taxonomy" id="1220188"/>
    <lineage>
        <taxon>Eukaryota</taxon>
        <taxon>Fungi</taxon>
        <taxon>Dikarya</taxon>
        <taxon>Ascomycota</taxon>
        <taxon>Pezizomycotina</taxon>
        <taxon>Eurotiomycetes</taxon>
        <taxon>Eurotiomycetidae</taxon>
        <taxon>Eurotiales</taxon>
        <taxon>Aspergillaceae</taxon>
        <taxon>Aspergillus</taxon>
        <taxon>Aspergillus subgen. Circumdati</taxon>
    </lineage>
</organism>
<dbReference type="RefSeq" id="XP_033420707.1">
    <property type="nucleotide sequence ID" value="XM_033566708.1"/>
</dbReference>
<dbReference type="Pfam" id="PF06355">
    <property type="entry name" value="Aegerolysin"/>
    <property type="match status" value="1"/>
</dbReference>